<sequence>MVNEVDDNALATAAMTALRERGPLSLEEWAQCVSEFGSPSDIAEVLEYLDDPMIGYLPGGKYVALDEMLEGLVFTHRLSEIEIASEVLEATPDLEPVLRFASSIDGGVRVVEAEFEQDLLRERGIDAAFSRRVVALPRGTLANFAAGDLIAIAIEDGELTVWQADVEDEPDLAPALEKIFAENGVEALEAVGWQLAVDDSSLFTVPSTPLGEMFAAAGYEHQRELLARNGFDFAAYAVQIQTAEIASTYDLTHDEAVAVVAFVDLAQRGYVDAEIENLDLRDWARRHVGVVPDSFAALADAGAAVAAFDLGFRNQDPTADMILEALGGELAERGPKAVKPAAHWLAGKAADRLGRVLDAEAHYEKALEWEADWGPALFELAQFAADRSDATRALSLLGRIDGGSEETLYEVLQEFIPVEHPELGRNDKCWCGSGRKYKVCHLGKVDESVREDGRWLYRKACMFAFSSEFADMVVQFDDLVAAGSDDDDRSIFDGPALDIALFEGGIFAQFVTRRGNLLTEHEVATARQWLDVERSVFEVTEMNTLLDRRTGDTVTVSGAADLEPGDLVCARVLPAGSSAQVVGSVIVSSELQAANVLQVLGRDHHDVAELIRVLS</sequence>
<reference evidence="1" key="1">
    <citation type="submission" date="2019-07" db="EMBL/GenBank/DDBJ databases">
        <title>Genomic Encyclopedia of Type Strains, Phase IV (KMG-IV): sequencing the most valuable type-strain genomes for metagenomic binning, comparative biology and taxonomic classification.</title>
        <authorList>
            <person name="Goeker M."/>
        </authorList>
    </citation>
    <scope>NUCLEOTIDE SEQUENCE</scope>
    <source>
        <strain evidence="1">DSM 44596</strain>
    </source>
</reference>
<evidence type="ECO:0000313" key="1">
    <source>
        <dbReference type="EMBL" id="TYQ04782.1"/>
    </source>
</evidence>
<dbReference type="Pfam" id="PF02810">
    <property type="entry name" value="SEC-C"/>
    <property type="match status" value="1"/>
</dbReference>
<gene>
    <name evidence="1" type="ORF">FNL38_103132</name>
</gene>
<name>A0A652YQJ3_NOCGL</name>
<organism evidence="1">
    <name type="scientific">Nocardia globerula</name>
    <dbReference type="NCBI Taxonomy" id="1818"/>
    <lineage>
        <taxon>Bacteria</taxon>
        <taxon>Bacillati</taxon>
        <taxon>Actinomycetota</taxon>
        <taxon>Actinomycetes</taxon>
        <taxon>Mycobacteriales</taxon>
        <taxon>Nocardiaceae</taxon>
        <taxon>Nocardia</taxon>
    </lineage>
</organism>
<dbReference type="Gene3D" id="3.10.450.50">
    <property type="match status" value="1"/>
</dbReference>
<dbReference type="EMBL" id="VNIQ01000003">
    <property type="protein sequence ID" value="TYQ04782.1"/>
    <property type="molecule type" value="Genomic_DNA"/>
</dbReference>
<protein>
    <submittedName>
        <fullName evidence="1">SEC-C motif-containing protein</fullName>
    </submittedName>
</protein>
<dbReference type="AlphaFoldDB" id="A0A652YQJ3"/>
<proteinExistence type="predicted"/>
<comment type="caution">
    <text evidence="1">The sequence shown here is derived from an EMBL/GenBank/DDBJ whole genome shotgun (WGS) entry which is preliminary data.</text>
</comment>
<dbReference type="SUPFAM" id="SSF103642">
    <property type="entry name" value="Sec-C motif"/>
    <property type="match status" value="1"/>
</dbReference>
<accession>A0A652YQJ3</accession>
<dbReference type="InterPro" id="IPR004027">
    <property type="entry name" value="SEC_C_motif"/>
</dbReference>